<dbReference type="EMBL" id="LT670849">
    <property type="protein sequence ID" value="SHN66483.1"/>
    <property type="molecule type" value="Genomic_DNA"/>
</dbReference>
<evidence type="ECO:0000256" key="1">
    <source>
        <dbReference type="ARBA" id="ARBA00023239"/>
    </source>
</evidence>
<proteinExistence type="predicted"/>
<dbReference type="InterPro" id="IPR032465">
    <property type="entry name" value="ACMSD"/>
</dbReference>
<dbReference type="GO" id="GO:0019748">
    <property type="term" value="P:secondary metabolic process"/>
    <property type="evidence" value="ECO:0007669"/>
    <property type="project" value="TreeGrafter"/>
</dbReference>
<evidence type="ECO:0000259" key="2">
    <source>
        <dbReference type="Pfam" id="PF04909"/>
    </source>
</evidence>
<dbReference type="GO" id="GO:0016831">
    <property type="term" value="F:carboxy-lyase activity"/>
    <property type="evidence" value="ECO:0007669"/>
    <property type="project" value="InterPro"/>
</dbReference>
<name>A0A1M7T6Y9_9BRAD</name>
<sequence>MNVDVHSHIVDRQYLSDLVSTLGLATESTSDGKHLFRRGGSTVAWSREDMFDVDHRLDEMDKKDIAVRILSLSAPNVYLWDGIDQAKAARQINDALARLCRRSPDRLIGLASLPLKDIDASLAELDRCVNDLGMKGVIIGSNIDGLQLDDPRFEPVWAKINELRLPVFEHPMFPRNSAGLEGFELPLRLGLIFDTTLVATRLIYSGIFERYPDFPYIMAHTGGALLMAMERLDNGYRLFPDCRRYISKLPSEYAKRLYYDTTAFDENALIFAMKAVGPRQLLFGTDDPFINADTSHVTKLPVSAADKKLVLGANAIRIFGL</sequence>
<accession>A0A1M7T6Y9</accession>
<keyword evidence="1" id="KW-0456">Lyase</keyword>
<dbReference type="Pfam" id="PF04909">
    <property type="entry name" value="Amidohydro_2"/>
    <property type="match status" value="1"/>
</dbReference>
<dbReference type="Gene3D" id="3.20.20.140">
    <property type="entry name" value="Metal-dependent hydrolases"/>
    <property type="match status" value="1"/>
</dbReference>
<gene>
    <name evidence="3" type="ORF">SAMN05444170_0955</name>
</gene>
<dbReference type="PANTHER" id="PTHR21240:SF28">
    <property type="entry name" value="ISO-OROTATE DECARBOXYLASE (EUROFUNG)"/>
    <property type="match status" value="1"/>
</dbReference>
<feature type="domain" description="Amidohydrolase-related" evidence="2">
    <location>
        <begin position="3"/>
        <end position="321"/>
    </location>
</feature>
<dbReference type="RefSeq" id="WP_072816915.1">
    <property type="nucleotide sequence ID" value="NZ_LT670849.1"/>
</dbReference>
<dbReference type="InterPro" id="IPR032466">
    <property type="entry name" value="Metal_Hydrolase"/>
</dbReference>
<dbReference type="AlphaFoldDB" id="A0A1M7T6Y9"/>
<organism evidence="3 4">
    <name type="scientific">Bradyrhizobium erythrophlei</name>
    <dbReference type="NCBI Taxonomy" id="1437360"/>
    <lineage>
        <taxon>Bacteria</taxon>
        <taxon>Pseudomonadati</taxon>
        <taxon>Pseudomonadota</taxon>
        <taxon>Alphaproteobacteria</taxon>
        <taxon>Hyphomicrobiales</taxon>
        <taxon>Nitrobacteraceae</taxon>
        <taxon>Bradyrhizobium</taxon>
    </lineage>
</organism>
<dbReference type="SUPFAM" id="SSF51556">
    <property type="entry name" value="Metallo-dependent hydrolases"/>
    <property type="match status" value="1"/>
</dbReference>
<evidence type="ECO:0000313" key="3">
    <source>
        <dbReference type="EMBL" id="SHN66483.1"/>
    </source>
</evidence>
<dbReference type="GO" id="GO:0005829">
    <property type="term" value="C:cytosol"/>
    <property type="evidence" value="ECO:0007669"/>
    <property type="project" value="TreeGrafter"/>
</dbReference>
<keyword evidence="4" id="KW-1185">Reference proteome</keyword>
<dbReference type="OrthoDB" id="149172at2"/>
<evidence type="ECO:0000313" key="4">
    <source>
        <dbReference type="Proteomes" id="UP000184096"/>
    </source>
</evidence>
<dbReference type="InterPro" id="IPR006680">
    <property type="entry name" value="Amidohydro-rel"/>
</dbReference>
<dbReference type="Proteomes" id="UP000184096">
    <property type="component" value="Chromosome I"/>
</dbReference>
<dbReference type="PANTHER" id="PTHR21240">
    <property type="entry name" value="2-AMINO-3-CARBOXYLMUCONATE-6-SEMIALDEHYDE DECARBOXYLASE"/>
    <property type="match status" value="1"/>
</dbReference>
<reference evidence="4" key="1">
    <citation type="submission" date="2016-11" db="EMBL/GenBank/DDBJ databases">
        <authorList>
            <person name="Varghese N."/>
            <person name="Submissions S."/>
        </authorList>
    </citation>
    <scope>NUCLEOTIDE SEQUENCE [LARGE SCALE GENOMIC DNA]</scope>
    <source>
        <strain evidence="4">GAS401</strain>
    </source>
</reference>
<protein>
    <submittedName>
        <fullName evidence="3">Aminocarboxymuconate-semialdehyde decarboxylase</fullName>
    </submittedName>
</protein>
<dbReference type="GO" id="GO:0016787">
    <property type="term" value="F:hydrolase activity"/>
    <property type="evidence" value="ECO:0007669"/>
    <property type="project" value="InterPro"/>
</dbReference>